<dbReference type="GO" id="GO:0008380">
    <property type="term" value="P:RNA splicing"/>
    <property type="evidence" value="ECO:0007669"/>
    <property type="project" value="UniProtKB-KW"/>
</dbReference>
<protein>
    <recommendedName>
        <fullName evidence="3">Cysteine-rich PDZ-binding protein</fullName>
    </recommendedName>
    <alternativeName>
        <fullName evidence="8">Cysteine-rich interactor of PDZ three</fullName>
    </alternativeName>
</protein>
<evidence type="ECO:0000256" key="3">
    <source>
        <dbReference type="ARBA" id="ARBA00018615"/>
    </source>
</evidence>
<keyword evidence="5" id="KW-0507">mRNA processing</keyword>
<dbReference type="Proteomes" id="UP000694722">
    <property type="component" value="Unplaced"/>
</dbReference>
<keyword evidence="4" id="KW-0963">Cytoplasm</keyword>
<evidence type="ECO:0000256" key="8">
    <source>
        <dbReference type="ARBA" id="ARBA00032518"/>
    </source>
</evidence>
<keyword evidence="7" id="KW-0508">mRNA splicing</keyword>
<evidence type="ECO:0000256" key="2">
    <source>
        <dbReference type="ARBA" id="ARBA00009021"/>
    </source>
</evidence>
<evidence type="ECO:0000256" key="7">
    <source>
        <dbReference type="ARBA" id="ARBA00023187"/>
    </source>
</evidence>
<evidence type="ECO:0000256" key="4">
    <source>
        <dbReference type="ARBA" id="ARBA00022490"/>
    </source>
</evidence>
<dbReference type="PANTHER" id="PTHR11805:SF1">
    <property type="entry name" value="CYSTEINE-RICH PDZ-BINDING PROTEIN"/>
    <property type="match status" value="1"/>
</dbReference>
<organism evidence="9 10">
    <name type="scientific">Sus scrofa</name>
    <name type="common">Pig</name>
    <dbReference type="NCBI Taxonomy" id="9823"/>
    <lineage>
        <taxon>Eukaryota</taxon>
        <taxon>Metazoa</taxon>
        <taxon>Chordata</taxon>
        <taxon>Craniata</taxon>
        <taxon>Vertebrata</taxon>
        <taxon>Euteleostomi</taxon>
        <taxon>Mammalia</taxon>
        <taxon>Eutheria</taxon>
        <taxon>Laurasiatheria</taxon>
        <taxon>Artiodactyla</taxon>
        <taxon>Suina</taxon>
        <taxon>Suidae</taxon>
        <taxon>Sus</taxon>
    </lineage>
</organism>
<dbReference type="Pfam" id="PF10235">
    <property type="entry name" value="Cript"/>
    <property type="match status" value="1"/>
</dbReference>
<dbReference type="GO" id="GO:0006397">
    <property type="term" value="P:mRNA processing"/>
    <property type="evidence" value="ECO:0007669"/>
    <property type="project" value="UniProtKB-KW"/>
</dbReference>
<name>A0A8D1ED55_PIG</name>
<dbReference type="GO" id="GO:0005681">
    <property type="term" value="C:spliceosomal complex"/>
    <property type="evidence" value="ECO:0007669"/>
    <property type="project" value="UniProtKB-KW"/>
</dbReference>
<evidence type="ECO:0000313" key="9">
    <source>
        <dbReference type="Ensembl" id="ENSSSCP00040020515.1"/>
    </source>
</evidence>
<evidence type="ECO:0000256" key="6">
    <source>
        <dbReference type="ARBA" id="ARBA00022728"/>
    </source>
</evidence>
<evidence type="ECO:0000256" key="5">
    <source>
        <dbReference type="ARBA" id="ARBA00022664"/>
    </source>
</evidence>
<dbReference type="Ensembl" id="ENSSSCT00030000656.1">
    <property type="protein sequence ID" value="ENSSSCP00030000346.1"/>
    <property type="gene ID" value="ENSSSCG00030000463.1"/>
</dbReference>
<dbReference type="PANTHER" id="PTHR11805">
    <property type="entry name" value="CYSTEINE-RICH PDZ-BINDING PROTEIN"/>
    <property type="match status" value="1"/>
</dbReference>
<keyword evidence="6" id="KW-0747">Spliceosome</keyword>
<evidence type="ECO:0000256" key="1">
    <source>
        <dbReference type="ARBA" id="ARBA00004496"/>
    </source>
</evidence>
<comment type="subcellular location">
    <subcellularLocation>
        <location evidence="1">Cytoplasm</location>
    </subcellularLocation>
</comment>
<gene>
    <name evidence="9" type="primary">CRIPT</name>
</gene>
<dbReference type="InterPro" id="IPR019367">
    <property type="entry name" value="PDZ-binding_CRIPT"/>
</dbReference>
<comment type="similarity">
    <text evidence="2">Belongs to the CRIPT family.</text>
</comment>
<sequence>MNINTIVNLRHNVVYLLDSNANPPHFCYLVITGEKKLGTVITPDTWKDGARNTTESGGRKLNENKALTSKKARFDPYGKNKFSTCRICKSSVHQPGSHYCQGCAYKKGICAMCGKKVLDTKNYKQTSV</sequence>
<dbReference type="Proteomes" id="UP000694570">
    <property type="component" value="Unplaced"/>
</dbReference>
<proteinExistence type="inferred from homology"/>
<accession>A0A8D1ED55</accession>
<evidence type="ECO:0000313" key="10">
    <source>
        <dbReference type="Proteomes" id="UP000694722"/>
    </source>
</evidence>
<dbReference type="AlphaFoldDB" id="A0A8D1ED55"/>
<dbReference type="Ensembl" id="ENSSSCT00040049340.1">
    <property type="protein sequence ID" value="ENSSSCP00040020515.1"/>
    <property type="gene ID" value="ENSSSCG00040036815.1"/>
</dbReference>
<dbReference type="GO" id="GO:0005737">
    <property type="term" value="C:cytoplasm"/>
    <property type="evidence" value="ECO:0007669"/>
    <property type="project" value="UniProtKB-SubCell"/>
</dbReference>
<reference evidence="9" key="1">
    <citation type="submission" date="2025-05" db="UniProtKB">
        <authorList>
            <consortium name="Ensembl"/>
        </authorList>
    </citation>
    <scope>IDENTIFICATION</scope>
</reference>